<dbReference type="SUPFAM" id="SSF49313">
    <property type="entry name" value="Cadherin-like"/>
    <property type="match status" value="1"/>
</dbReference>
<keyword evidence="3 7" id="KW-1133">Transmembrane helix</keyword>
<dbReference type="GO" id="GO:0007156">
    <property type="term" value="P:homophilic cell adhesion via plasma membrane adhesion molecules"/>
    <property type="evidence" value="ECO:0007669"/>
    <property type="project" value="InterPro"/>
</dbReference>
<keyword evidence="5" id="KW-0106">Calcium</keyword>
<evidence type="ECO:0000256" key="3">
    <source>
        <dbReference type="ARBA" id="ARBA00022989"/>
    </source>
</evidence>
<evidence type="ECO:0000256" key="2">
    <source>
        <dbReference type="ARBA" id="ARBA00022692"/>
    </source>
</evidence>
<dbReference type="PANTHER" id="PTHR24028">
    <property type="entry name" value="CADHERIN-87A"/>
    <property type="match status" value="1"/>
</dbReference>
<evidence type="ECO:0000313" key="10">
    <source>
        <dbReference type="WBParaSite" id="TREG1_39660.1"/>
    </source>
</evidence>
<dbReference type="PROSITE" id="PS50268">
    <property type="entry name" value="CADHERIN_2"/>
    <property type="match status" value="1"/>
</dbReference>
<dbReference type="Pfam" id="PF00028">
    <property type="entry name" value="Cadherin"/>
    <property type="match status" value="1"/>
</dbReference>
<proteinExistence type="predicted"/>
<evidence type="ECO:0000256" key="6">
    <source>
        <dbReference type="SAM" id="MobiDB-lite"/>
    </source>
</evidence>
<evidence type="ECO:0000313" key="9">
    <source>
        <dbReference type="Proteomes" id="UP000050795"/>
    </source>
</evidence>
<feature type="region of interest" description="Disordered" evidence="6">
    <location>
        <begin position="278"/>
        <end position="303"/>
    </location>
</feature>
<accession>A0AA85JS92</accession>
<dbReference type="GO" id="GO:0005509">
    <property type="term" value="F:calcium ion binding"/>
    <property type="evidence" value="ECO:0007669"/>
    <property type="project" value="UniProtKB-UniRule"/>
</dbReference>
<keyword evidence="2 7" id="KW-0812">Transmembrane</keyword>
<organism evidence="9 10">
    <name type="scientific">Trichobilharzia regenti</name>
    <name type="common">Nasal bird schistosome</name>
    <dbReference type="NCBI Taxonomy" id="157069"/>
    <lineage>
        <taxon>Eukaryota</taxon>
        <taxon>Metazoa</taxon>
        <taxon>Spiralia</taxon>
        <taxon>Lophotrochozoa</taxon>
        <taxon>Platyhelminthes</taxon>
        <taxon>Trematoda</taxon>
        <taxon>Digenea</taxon>
        <taxon>Strigeidida</taxon>
        <taxon>Schistosomatoidea</taxon>
        <taxon>Schistosomatidae</taxon>
        <taxon>Trichobilharzia</taxon>
    </lineage>
</organism>
<sequence>MHLYELMKENSYRFNINYVKEEGKERLQKQPVTFRPGTNIARVYAVDEDSAENGRITYGIKANEHTNHQSLFELDPVTGDLILKRSLDFNMDSSVMKEGERSSKRLKMSHLQSRNNNNQETDYRIAQNHSSHDKIEISESKKRIYDSQMAYSLIVTVTDNGEPQLKSSTILRILFTPPFYPPNNHKESSNSVQTKNTIWNKSSKNNLDFTRGHSASNDFDYNYRDPPAENELTGIGVLLGLVTAIGLFVCFLILVIMITFHQSRKLSEHRKQLLERRRQVNSQNELQHQQSQQQQQQHQRQQHLQAIPINIPSTHFLPNSIIQHIPNEQFNKSEKNLTDISRHYCIQQTMSETLPPAQIPLVTSFTTL</sequence>
<dbReference type="Gene3D" id="2.60.40.60">
    <property type="entry name" value="Cadherins"/>
    <property type="match status" value="1"/>
</dbReference>
<dbReference type="Proteomes" id="UP000050795">
    <property type="component" value="Unassembled WGS sequence"/>
</dbReference>
<evidence type="ECO:0000259" key="8">
    <source>
        <dbReference type="PROSITE" id="PS50268"/>
    </source>
</evidence>
<dbReference type="WBParaSite" id="TREG1_39660.1">
    <property type="protein sequence ID" value="TREG1_39660.1"/>
    <property type="gene ID" value="TREG1_39660"/>
</dbReference>
<dbReference type="InterPro" id="IPR015919">
    <property type="entry name" value="Cadherin-like_sf"/>
</dbReference>
<dbReference type="InterPro" id="IPR050174">
    <property type="entry name" value="Protocadherin/Cadherin-CA"/>
</dbReference>
<protein>
    <recommendedName>
        <fullName evidence="8">Cadherin domain-containing protein</fullName>
    </recommendedName>
</protein>
<evidence type="ECO:0000256" key="1">
    <source>
        <dbReference type="ARBA" id="ARBA00004167"/>
    </source>
</evidence>
<name>A0AA85JS92_TRIRE</name>
<keyword evidence="7" id="KW-0472">Membrane</keyword>
<dbReference type="AlphaFoldDB" id="A0AA85JS92"/>
<dbReference type="CDD" id="cd11304">
    <property type="entry name" value="Cadherin_repeat"/>
    <property type="match status" value="1"/>
</dbReference>
<feature type="domain" description="Cadherin" evidence="8">
    <location>
        <begin position="36"/>
        <end position="179"/>
    </location>
</feature>
<evidence type="ECO:0000256" key="4">
    <source>
        <dbReference type="ARBA" id="ARBA00023180"/>
    </source>
</evidence>
<dbReference type="InterPro" id="IPR002126">
    <property type="entry name" value="Cadherin-like_dom"/>
</dbReference>
<dbReference type="PANTHER" id="PTHR24028:SF328">
    <property type="entry name" value="CADHERIN-3"/>
    <property type="match status" value="1"/>
</dbReference>
<keyword evidence="9" id="KW-1185">Reference proteome</keyword>
<reference evidence="10" key="2">
    <citation type="submission" date="2023-11" db="UniProtKB">
        <authorList>
            <consortium name="WormBaseParasite"/>
        </authorList>
    </citation>
    <scope>IDENTIFICATION</scope>
</reference>
<evidence type="ECO:0000256" key="7">
    <source>
        <dbReference type="SAM" id="Phobius"/>
    </source>
</evidence>
<reference evidence="9" key="1">
    <citation type="submission" date="2022-06" db="EMBL/GenBank/DDBJ databases">
        <authorList>
            <person name="Berger JAMES D."/>
            <person name="Berger JAMES D."/>
        </authorList>
    </citation>
    <scope>NUCLEOTIDE SEQUENCE [LARGE SCALE GENOMIC DNA]</scope>
</reference>
<comment type="subcellular location">
    <subcellularLocation>
        <location evidence="1">Membrane</location>
        <topology evidence="1">Single-pass membrane protein</topology>
    </subcellularLocation>
</comment>
<feature type="compositionally biased region" description="Low complexity" evidence="6">
    <location>
        <begin position="287"/>
        <end position="303"/>
    </location>
</feature>
<feature type="compositionally biased region" description="Polar residues" evidence="6">
    <location>
        <begin position="110"/>
        <end position="120"/>
    </location>
</feature>
<evidence type="ECO:0000256" key="5">
    <source>
        <dbReference type="PROSITE-ProRule" id="PRU00043"/>
    </source>
</evidence>
<feature type="region of interest" description="Disordered" evidence="6">
    <location>
        <begin position="98"/>
        <end position="134"/>
    </location>
</feature>
<keyword evidence="4" id="KW-0325">Glycoprotein</keyword>
<dbReference type="GO" id="GO:0005886">
    <property type="term" value="C:plasma membrane"/>
    <property type="evidence" value="ECO:0007669"/>
    <property type="project" value="TreeGrafter"/>
</dbReference>
<feature type="transmembrane region" description="Helical" evidence="7">
    <location>
        <begin position="235"/>
        <end position="260"/>
    </location>
</feature>